<feature type="compositionally biased region" description="Polar residues" evidence="1">
    <location>
        <begin position="592"/>
        <end position="601"/>
    </location>
</feature>
<accession>A0A6J5T7J2</accession>
<evidence type="ECO:0000256" key="1">
    <source>
        <dbReference type="SAM" id="MobiDB-lite"/>
    </source>
</evidence>
<feature type="region of interest" description="Disordered" evidence="1">
    <location>
        <begin position="471"/>
        <end position="518"/>
    </location>
</feature>
<name>A0A6J5T7J2_9CAUD</name>
<feature type="compositionally biased region" description="Low complexity" evidence="1">
    <location>
        <begin position="506"/>
        <end position="517"/>
    </location>
</feature>
<evidence type="ECO:0000313" key="2">
    <source>
        <dbReference type="EMBL" id="CAB4240741.1"/>
    </source>
</evidence>
<feature type="region of interest" description="Disordered" evidence="1">
    <location>
        <begin position="533"/>
        <end position="601"/>
    </location>
</feature>
<gene>
    <name evidence="2" type="ORF">UFOVP56_1</name>
</gene>
<dbReference type="EMBL" id="LR797819">
    <property type="protein sequence ID" value="CAB4240741.1"/>
    <property type="molecule type" value="Genomic_DNA"/>
</dbReference>
<feature type="compositionally biased region" description="Polar residues" evidence="1">
    <location>
        <begin position="430"/>
        <end position="452"/>
    </location>
</feature>
<organism evidence="2">
    <name type="scientific">uncultured Caudovirales phage</name>
    <dbReference type="NCBI Taxonomy" id="2100421"/>
    <lineage>
        <taxon>Viruses</taxon>
        <taxon>Duplodnaviria</taxon>
        <taxon>Heunggongvirae</taxon>
        <taxon>Uroviricota</taxon>
        <taxon>Caudoviricetes</taxon>
        <taxon>Peduoviridae</taxon>
        <taxon>Maltschvirus</taxon>
        <taxon>Maltschvirus maltsch</taxon>
    </lineage>
</organism>
<feature type="region of interest" description="Disordered" evidence="1">
    <location>
        <begin position="427"/>
        <end position="453"/>
    </location>
</feature>
<feature type="non-terminal residue" evidence="2">
    <location>
        <position position="601"/>
    </location>
</feature>
<reference evidence="2" key="1">
    <citation type="submission" date="2020-05" db="EMBL/GenBank/DDBJ databases">
        <authorList>
            <person name="Chiriac C."/>
            <person name="Salcher M."/>
            <person name="Ghai R."/>
            <person name="Kavagutti S V."/>
        </authorList>
    </citation>
    <scope>NUCLEOTIDE SEQUENCE</scope>
</reference>
<feature type="compositionally biased region" description="Polar residues" evidence="1">
    <location>
        <begin position="486"/>
        <end position="505"/>
    </location>
</feature>
<protein>
    <submittedName>
        <fullName evidence="2">Uncharacterized protein</fullName>
    </submittedName>
</protein>
<proteinExistence type="predicted"/>
<sequence length="601" mass="60666">MASGWDLNYDQFRQAMDSVAGAGKNDWSAPDSGALALQMAGGKTWNPSGAGSGVTYHPATPAGGYQYDENGNLQQLPPGHWEADHGWHLDNPPPPTYDPENGTMVNHDVYSYYNTQPIQQAATPESWTISGDMSALLGQPGSNQHADVTYVKQGNQLVPLNAPTSWKYEPGNGFLDAVAAFAPMAMAVVAPTLAPILAGALGVSNATAAIILSAGTNVAAGQDPLKAIENAAIAYTGTAVAGQVASQLATSGVTNAALSGQLGSAAGNAVATALKGGDPLQALVSGGIGMGTSALADQIPGFSDLPAAAQKAITTTMASELQGKDPTQALMGQALNAGINAAKSYTGNLPDSFYNPATGESPVNVADLGTGNLPVEASPAETAAATGNLPVTAPLAGTQYAAADNGVVSDVGGGGGNPLQNLQPGETVAGSASSTTDGIPETRTTITGTSADGTPYTYEVVQYHDTGEYRYEYSSGDPQHPELGTTVVNSANPPPYSTEQTGSTGAATEPPAETPPADANTQAIIDAFNAAQNKPPVESSTGNLPVEIPPVELSPTQGPTGNLPVEIPPVELSPTQGPTGNLPVEIPPVELSPTQGPTGNL</sequence>